<dbReference type="SUPFAM" id="SSF52980">
    <property type="entry name" value="Restriction endonuclease-like"/>
    <property type="match status" value="1"/>
</dbReference>
<proteinExistence type="inferred from homology"/>
<dbReference type="InterPro" id="IPR003509">
    <property type="entry name" value="UPF0102_YraN-like"/>
</dbReference>
<reference evidence="2 5" key="2">
    <citation type="submission" date="2019-11" db="EMBL/GenBank/DDBJ databases">
        <title>Whole genome shotgun sequencing (WGS) data from Adlercreutzia equolifaciens ResAG-91, Eggerthella lenta MRI-F36, MRI-F37, MRI-F40, ResAG-49, ResAG-88, ResAG-121, ResAG-145, and Gordonibacter sp. ResAG-5, ResAG-26, ResAG-43, ResAG-50, ResAG-59.</title>
        <authorList>
            <person name="Stoll D.A."/>
            <person name="Danylec N."/>
            <person name="Franz C.M.A.P."/>
            <person name="Huch M."/>
        </authorList>
    </citation>
    <scope>NUCLEOTIDE SEQUENCE [LARGE SCALE GENOMIC DNA]</scope>
    <source>
        <strain evidence="2 5">ResAG-88</strain>
    </source>
</reference>
<dbReference type="GO" id="GO:0003676">
    <property type="term" value="F:nucleic acid binding"/>
    <property type="evidence" value="ECO:0007669"/>
    <property type="project" value="InterPro"/>
</dbReference>
<dbReference type="Pfam" id="PF02021">
    <property type="entry name" value="UPF0102"/>
    <property type="match status" value="1"/>
</dbReference>
<dbReference type="EMBL" id="WPOM01000012">
    <property type="protein sequence ID" value="MVN33068.1"/>
    <property type="molecule type" value="Genomic_DNA"/>
</dbReference>
<keyword evidence="3" id="KW-0378">Hydrolase</keyword>
<gene>
    <name evidence="3" type="ORF">C1872_08855</name>
    <name evidence="2" type="ORF">GO726_07780</name>
</gene>
<dbReference type="Gene3D" id="3.40.1350.10">
    <property type="match status" value="1"/>
</dbReference>
<organism evidence="3 4">
    <name type="scientific">Eggerthella lenta</name>
    <name type="common">Eubacterium lentum</name>
    <dbReference type="NCBI Taxonomy" id="84112"/>
    <lineage>
        <taxon>Bacteria</taxon>
        <taxon>Bacillati</taxon>
        <taxon>Actinomycetota</taxon>
        <taxon>Coriobacteriia</taxon>
        <taxon>Eggerthellales</taxon>
        <taxon>Eggerthellaceae</taxon>
        <taxon>Eggerthella</taxon>
    </lineage>
</organism>
<evidence type="ECO:0000256" key="1">
    <source>
        <dbReference type="ARBA" id="ARBA00006738"/>
    </source>
</evidence>
<accession>A0A369MQV3</accession>
<comment type="similarity">
    <text evidence="1">Belongs to the UPF0102 family.</text>
</comment>
<dbReference type="Proteomes" id="UP000436429">
    <property type="component" value="Unassembled WGS sequence"/>
</dbReference>
<dbReference type="GeneID" id="69511238"/>
<evidence type="ECO:0000313" key="3">
    <source>
        <dbReference type="EMBL" id="RDB79114.1"/>
    </source>
</evidence>
<reference evidence="3 4" key="1">
    <citation type="journal article" date="2018" name="Elife">
        <title>Discovery and characterization of a prevalent human gut bacterial enzyme sufficient for the inactivation of a family of plant toxins.</title>
        <authorList>
            <person name="Koppel N."/>
            <person name="Bisanz J.E."/>
            <person name="Pandelia M.E."/>
            <person name="Turnbaugh P.J."/>
            <person name="Balskus E.P."/>
        </authorList>
    </citation>
    <scope>NUCLEOTIDE SEQUENCE [LARGE SCALE GENOMIC DNA]</scope>
    <source>
        <strain evidence="3 4">MR1 #12</strain>
    </source>
</reference>
<evidence type="ECO:0000313" key="5">
    <source>
        <dbReference type="Proteomes" id="UP000436429"/>
    </source>
</evidence>
<dbReference type="InterPro" id="IPR011856">
    <property type="entry name" value="tRNA_endonuc-like_dom_sf"/>
</dbReference>
<dbReference type="GO" id="GO:0004519">
    <property type="term" value="F:endonuclease activity"/>
    <property type="evidence" value="ECO:0007669"/>
    <property type="project" value="UniProtKB-KW"/>
</dbReference>
<dbReference type="Proteomes" id="UP000253752">
    <property type="component" value="Unassembled WGS sequence"/>
</dbReference>
<dbReference type="InterPro" id="IPR011335">
    <property type="entry name" value="Restrct_endonuc-II-like"/>
</dbReference>
<comment type="caution">
    <text evidence="3">The sequence shown here is derived from an EMBL/GenBank/DDBJ whole genome shotgun (WGS) entry which is preliminary data.</text>
</comment>
<evidence type="ECO:0000313" key="2">
    <source>
        <dbReference type="EMBL" id="MVN33068.1"/>
    </source>
</evidence>
<name>A0A369MQV3_EGGLN</name>
<keyword evidence="3" id="KW-0540">Nuclease</keyword>
<dbReference type="RefSeq" id="WP_114513219.1">
    <property type="nucleotide sequence ID" value="NZ_BQNE01000001.1"/>
</dbReference>
<keyword evidence="3" id="KW-0255">Endonuclease</keyword>
<protein>
    <submittedName>
        <fullName evidence="3">Endonuclease</fullName>
    </submittedName>
</protein>
<dbReference type="EMBL" id="PPTX01000012">
    <property type="protein sequence ID" value="RDB79114.1"/>
    <property type="molecule type" value="Genomic_DNA"/>
</dbReference>
<evidence type="ECO:0000313" key="4">
    <source>
        <dbReference type="Proteomes" id="UP000253752"/>
    </source>
</evidence>
<dbReference type="AlphaFoldDB" id="A0A369MQV3"/>
<sequence length="123" mass="13676">MKNLHERAVEAAIRFVERKGYEVLDRNWSCEGVAGRLDLVAMDEDAIVFIDVTAANREEGGFSEGNLTREQFELLAATWLEGYTPEGDVPVRFDGIDMIVVNAGRAPLRHHINKLGSFAESIA</sequence>